<comment type="caution">
    <text evidence="2">The sequence shown here is derived from an EMBL/GenBank/DDBJ whole genome shotgun (WGS) entry which is preliminary data.</text>
</comment>
<evidence type="ECO:0000313" key="3">
    <source>
        <dbReference type="Proteomes" id="UP000516437"/>
    </source>
</evidence>
<gene>
    <name evidence="2" type="ORF">CJ030_MR4G020622</name>
</gene>
<dbReference type="AlphaFoldDB" id="A0A6A1VVF2"/>
<proteinExistence type="predicted"/>
<dbReference type="OrthoDB" id="1937528at2759"/>
<organism evidence="2 3">
    <name type="scientific">Morella rubra</name>
    <name type="common">Chinese bayberry</name>
    <dbReference type="NCBI Taxonomy" id="262757"/>
    <lineage>
        <taxon>Eukaryota</taxon>
        <taxon>Viridiplantae</taxon>
        <taxon>Streptophyta</taxon>
        <taxon>Embryophyta</taxon>
        <taxon>Tracheophyta</taxon>
        <taxon>Spermatophyta</taxon>
        <taxon>Magnoliopsida</taxon>
        <taxon>eudicotyledons</taxon>
        <taxon>Gunneridae</taxon>
        <taxon>Pentapetalae</taxon>
        <taxon>rosids</taxon>
        <taxon>fabids</taxon>
        <taxon>Fagales</taxon>
        <taxon>Myricaceae</taxon>
        <taxon>Morella</taxon>
    </lineage>
</organism>
<reference evidence="2 3" key="1">
    <citation type="journal article" date="2019" name="Plant Biotechnol. J.">
        <title>The red bayberry genome and genetic basis of sex determination.</title>
        <authorList>
            <person name="Jia H.M."/>
            <person name="Jia H.J."/>
            <person name="Cai Q.L."/>
            <person name="Wang Y."/>
            <person name="Zhao H.B."/>
            <person name="Yang W.F."/>
            <person name="Wang G.Y."/>
            <person name="Li Y.H."/>
            <person name="Zhan D.L."/>
            <person name="Shen Y.T."/>
            <person name="Niu Q.F."/>
            <person name="Chang L."/>
            <person name="Qiu J."/>
            <person name="Zhao L."/>
            <person name="Xie H.B."/>
            <person name="Fu W.Y."/>
            <person name="Jin J."/>
            <person name="Li X.W."/>
            <person name="Jiao Y."/>
            <person name="Zhou C.C."/>
            <person name="Tu T."/>
            <person name="Chai C.Y."/>
            <person name="Gao J.L."/>
            <person name="Fan L.J."/>
            <person name="van de Weg E."/>
            <person name="Wang J.Y."/>
            <person name="Gao Z.S."/>
        </authorList>
    </citation>
    <scope>NUCLEOTIDE SEQUENCE [LARGE SCALE GENOMIC DNA]</scope>
    <source>
        <tissue evidence="2">Leaves</tissue>
    </source>
</reference>
<dbReference type="Proteomes" id="UP000516437">
    <property type="component" value="Chromosome 4"/>
</dbReference>
<accession>A0A6A1VVF2</accession>
<dbReference type="InterPro" id="IPR026960">
    <property type="entry name" value="RVT-Znf"/>
</dbReference>
<sequence>MKYLGLPIGASFKNILIWDGLLELMEHRLAGWKRMYLSKGGRLTLIKSTLSCLPTYFISLFPIPMAMANRMEKIQRDFLWGSDDSVHKFHLVQWTKVCSPLKDGGFGLHSIRLFNLALLNKWLWRFASDRERLWRRLIGEKYGCSVGGWSTLSICGPYGVSLWRFISKGWNVFSKHIRFRVENGARVSFWHGSWCGDKPLSLAFPLVFSLSRCKEALVADYMVDGESVVWNVPFSQAANDWEVEEFSSFFARLYGMALRRREDDVMIWTGSKEGVFSVKSMYRLLQGGVGRSFPWRGVWRSLCPLRVSFFVWETTHGRILTIDNLCRRRTIIAKWCFLCQCDGEFVDHVLLHCPFARGLWSHILCIVNFQWVMPKTVADVLWSWKRRFRNPFAQVIWQLIPHCIWWCLWREQNSRCFEDCSLSLPRVQGILLSSLFLWVNSVLSCPFLDFVDFFSFLACLE</sequence>
<dbReference type="Pfam" id="PF13966">
    <property type="entry name" value="zf-RVT"/>
    <property type="match status" value="1"/>
</dbReference>
<dbReference type="PANTHER" id="PTHR33116">
    <property type="entry name" value="REVERSE TRANSCRIPTASE ZINC-BINDING DOMAIN-CONTAINING PROTEIN-RELATED-RELATED"/>
    <property type="match status" value="1"/>
</dbReference>
<dbReference type="EMBL" id="RXIC02000022">
    <property type="protein sequence ID" value="KAB1216753.1"/>
    <property type="molecule type" value="Genomic_DNA"/>
</dbReference>
<protein>
    <recommendedName>
        <fullName evidence="1">Reverse transcriptase zinc-binding domain-containing protein</fullName>
    </recommendedName>
</protein>
<evidence type="ECO:0000313" key="2">
    <source>
        <dbReference type="EMBL" id="KAB1216753.1"/>
    </source>
</evidence>
<evidence type="ECO:0000259" key="1">
    <source>
        <dbReference type="Pfam" id="PF13966"/>
    </source>
</evidence>
<keyword evidence="3" id="KW-1185">Reference proteome</keyword>
<feature type="domain" description="Reverse transcriptase zinc-binding" evidence="1">
    <location>
        <begin position="276"/>
        <end position="360"/>
    </location>
</feature>
<dbReference type="PANTHER" id="PTHR33116:SF78">
    <property type="entry name" value="OS12G0587133 PROTEIN"/>
    <property type="match status" value="1"/>
</dbReference>
<name>A0A6A1VVF2_9ROSI</name>